<organism evidence="2 3">
    <name type="scientific">Orbilia oligospora</name>
    <name type="common">Nematode-trapping fungus</name>
    <name type="synonym">Arthrobotrys oligospora</name>
    <dbReference type="NCBI Taxonomy" id="2813651"/>
    <lineage>
        <taxon>Eukaryota</taxon>
        <taxon>Fungi</taxon>
        <taxon>Dikarya</taxon>
        <taxon>Ascomycota</taxon>
        <taxon>Pezizomycotina</taxon>
        <taxon>Orbiliomycetes</taxon>
        <taxon>Orbiliales</taxon>
        <taxon>Orbiliaceae</taxon>
        <taxon>Orbilia</taxon>
    </lineage>
</organism>
<dbReference type="Proteomes" id="UP000475325">
    <property type="component" value="Unassembled WGS sequence"/>
</dbReference>
<proteinExistence type="predicted"/>
<evidence type="ECO:0000256" key="1">
    <source>
        <dbReference type="SAM" id="MobiDB-lite"/>
    </source>
</evidence>
<evidence type="ECO:0000313" key="2">
    <source>
        <dbReference type="EMBL" id="KAF3111276.1"/>
    </source>
</evidence>
<name>A0A7C8NDX7_ORBOL</name>
<sequence length="470" mass="52888">MADGSRTQNEETGATSPESATRIQQATSTSPSSQLRSNTTVFGSASQIPPDSWSRVPSRTPSQSEADTYSMVEGENDMESTGFGPELALQGLSENAHAYYNTTRSRLPEISVDYSFTEDCDLVLVIHSPHSPIIRYAVSKEVLSVSSRVLRPLVRGLSEYRLVTVAGRRLGYLEMTGHPEAFRIILSILHFNPASDIRDINFKTFTRITYLSEMYQWQGVLEVWNNIWLDKYEPHALEPGYEDWLYIADIFGRNNPVESLVTLLGKECYSMEHGAMLNRRLISRGGVHLDTSLWSQEQLRRIKEQRQLRLSHLLWSLCELHSTLSYLCIEGRPNPNFRPENEICGSTICYCLAYGSLLRNINQAGWETGVSSISQMLQLWKGSVRDLEQKLGDVDFDTLEAVDPGHRCSLEDIGSSFFNCITESDIAQQDNIRRAFGRSVARHRGPTWSYTDSLAGSTLVNLSAEAAQHN</sequence>
<protein>
    <submittedName>
        <fullName evidence="2">Uncharacterized protein</fullName>
    </submittedName>
</protein>
<accession>A0A7C8NDX7</accession>
<dbReference type="AlphaFoldDB" id="A0A7C8NDX7"/>
<dbReference type="EMBL" id="WIQW01000004">
    <property type="protein sequence ID" value="KAF3111276.1"/>
    <property type="molecule type" value="Genomic_DNA"/>
</dbReference>
<feature type="region of interest" description="Disordered" evidence="1">
    <location>
        <begin position="1"/>
        <end position="67"/>
    </location>
</feature>
<gene>
    <name evidence="2" type="ORF">TWF102_006950</name>
</gene>
<reference evidence="2 3" key="1">
    <citation type="submission" date="2019-06" db="EMBL/GenBank/DDBJ databases">
        <authorList>
            <person name="Palmer J.M."/>
        </authorList>
    </citation>
    <scope>NUCLEOTIDE SEQUENCE [LARGE SCALE GENOMIC DNA]</scope>
    <source>
        <strain evidence="2 3">TWF102</strain>
    </source>
</reference>
<comment type="caution">
    <text evidence="2">The sequence shown here is derived from an EMBL/GenBank/DDBJ whole genome shotgun (WGS) entry which is preliminary data.</text>
</comment>
<evidence type="ECO:0000313" key="3">
    <source>
        <dbReference type="Proteomes" id="UP000475325"/>
    </source>
</evidence>